<evidence type="ECO:0000313" key="8">
    <source>
        <dbReference type="EMBL" id="EXI69170.1"/>
    </source>
</evidence>
<feature type="transmembrane region" description="Helical" evidence="7">
    <location>
        <begin position="143"/>
        <end position="161"/>
    </location>
</feature>
<comment type="similarity">
    <text evidence="2">Belongs to the CbiQ family.</text>
</comment>
<feature type="transmembrane region" description="Helical" evidence="7">
    <location>
        <begin position="104"/>
        <end position="123"/>
    </location>
</feature>
<evidence type="ECO:0000256" key="4">
    <source>
        <dbReference type="ARBA" id="ARBA00022692"/>
    </source>
</evidence>
<dbReference type="PANTHER" id="PTHR43723:SF1">
    <property type="entry name" value="COBALT TRANSPORT PROTEIN CBIQ"/>
    <property type="match status" value="1"/>
</dbReference>
<evidence type="ECO:0000256" key="1">
    <source>
        <dbReference type="ARBA" id="ARBA00004651"/>
    </source>
</evidence>
<dbReference type="GO" id="GO:0043190">
    <property type="term" value="C:ATP-binding cassette (ABC) transporter complex"/>
    <property type="evidence" value="ECO:0007669"/>
    <property type="project" value="InterPro"/>
</dbReference>
<dbReference type="Proteomes" id="UP000020218">
    <property type="component" value="Unassembled WGS sequence"/>
</dbReference>
<keyword evidence="4 7" id="KW-0812">Transmembrane</keyword>
<proteinExistence type="inferred from homology"/>
<gene>
    <name evidence="8" type="primary">cbiQ</name>
    <name evidence="8" type="ORF">AW08_00377</name>
</gene>
<dbReference type="AlphaFoldDB" id="A0A011NX26"/>
<organism evidence="8 9">
    <name type="scientific">Candidatus Accumulibacter adjunctus</name>
    <dbReference type="NCBI Taxonomy" id="1454001"/>
    <lineage>
        <taxon>Bacteria</taxon>
        <taxon>Pseudomonadati</taxon>
        <taxon>Pseudomonadota</taxon>
        <taxon>Betaproteobacteria</taxon>
        <taxon>Candidatus Accumulibacter</taxon>
    </lineage>
</organism>
<dbReference type="NCBIfam" id="TIGR02454">
    <property type="entry name" value="ECF_T_CbiQ"/>
    <property type="match status" value="1"/>
</dbReference>
<dbReference type="PANTHER" id="PTHR43723">
    <property type="entry name" value="COBALT TRANSPORT PROTEIN CBIQ"/>
    <property type="match status" value="1"/>
</dbReference>
<dbReference type="InterPro" id="IPR052770">
    <property type="entry name" value="Cobalt_transport_CbiQ"/>
</dbReference>
<dbReference type="InterPro" id="IPR012809">
    <property type="entry name" value="ECF_CbiQ"/>
</dbReference>
<evidence type="ECO:0000256" key="2">
    <source>
        <dbReference type="ARBA" id="ARBA00008564"/>
    </source>
</evidence>
<keyword evidence="9" id="KW-1185">Reference proteome</keyword>
<dbReference type="EMBL" id="JFAX01000002">
    <property type="protein sequence ID" value="EXI69170.1"/>
    <property type="molecule type" value="Genomic_DNA"/>
</dbReference>
<evidence type="ECO:0000256" key="5">
    <source>
        <dbReference type="ARBA" id="ARBA00022989"/>
    </source>
</evidence>
<dbReference type="GO" id="GO:0006824">
    <property type="term" value="P:cobalt ion transport"/>
    <property type="evidence" value="ECO:0007669"/>
    <property type="project" value="InterPro"/>
</dbReference>
<evidence type="ECO:0000256" key="3">
    <source>
        <dbReference type="ARBA" id="ARBA00022475"/>
    </source>
</evidence>
<comment type="subcellular location">
    <subcellularLocation>
        <location evidence="1">Cell membrane</location>
        <topology evidence="1">Multi-pass membrane protein</topology>
    </subcellularLocation>
</comment>
<dbReference type="STRING" id="1454001.AW08_00377"/>
<feature type="transmembrane region" description="Helical" evidence="7">
    <location>
        <begin position="229"/>
        <end position="246"/>
    </location>
</feature>
<sequence length="247" mass="25426">MLIEQAAYGNRWRRVSPAAKGSLALAGLLAAFVAATPATAACVALLLALTTVLGARVAAGVYLRVAAPAVGFLAIGSLSLLVAVGPDAAGQFTWGLAPDAARRVATLAGRSLASLAALLLLVLTTPLPDLIGLLRRLRVPEVLLDLMVLCYRMLFVLATAVRDTLTAQSARLGYASLRHGWRSLGLLLANLAVQIWQRAQALHVAAVARNGGGPLRFLSPGFANAGRDTLLAVVAGAALILFAVGLG</sequence>
<evidence type="ECO:0000313" key="9">
    <source>
        <dbReference type="Proteomes" id="UP000020218"/>
    </source>
</evidence>
<reference evidence="8" key="1">
    <citation type="submission" date="2014-02" db="EMBL/GenBank/DDBJ databases">
        <title>Expanding our view of genomic diversity in Candidatus Accumulibacter clades.</title>
        <authorList>
            <person name="Skennerton C.T."/>
            <person name="Barr J.J."/>
            <person name="Slater F.R."/>
            <person name="Bond P.L."/>
            <person name="Tyson G.W."/>
        </authorList>
    </citation>
    <scope>NUCLEOTIDE SEQUENCE [LARGE SCALE GENOMIC DNA]</scope>
</reference>
<dbReference type="PATRIC" id="fig|1454001.3.peg.638"/>
<keyword evidence="5 7" id="KW-1133">Transmembrane helix</keyword>
<dbReference type="InterPro" id="IPR003339">
    <property type="entry name" value="ABC/ECF_trnsptr_transmembrane"/>
</dbReference>
<dbReference type="CDD" id="cd16914">
    <property type="entry name" value="EcfT"/>
    <property type="match status" value="1"/>
</dbReference>
<comment type="caution">
    <text evidence="8">The sequence shown here is derived from an EMBL/GenBank/DDBJ whole genome shotgun (WGS) entry which is preliminary data.</text>
</comment>
<evidence type="ECO:0000256" key="6">
    <source>
        <dbReference type="ARBA" id="ARBA00023136"/>
    </source>
</evidence>
<feature type="transmembrane region" description="Helical" evidence="7">
    <location>
        <begin position="61"/>
        <end position="84"/>
    </location>
</feature>
<feature type="transmembrane region" description="Helical" evidence="7">
    <location>
        <begin position="23"/>
        <end position="49"/>
    </location>
</feature>
<protein>
    <submittedName>
        <fullName evidence="8">Energy-coupling factor transporter transmembrane protein CbiQ</fullName>
    </submittedName>
</protein>
<accession>A0A011NX26</accession>
<name>A0A011NX26_9PROT</name>
<dbReference type="Pfam" id="PF02361">
    <property type="entry name" value="CbiQ"/>
    <property type="match status" value="1"/>
</dbReference>
<keyword evidence="6 7" id="KW-0472">Membrane</keyword>
<evidence type="ECO:0000256" key="7">
    <source>
        <dbReference type="SAM" id="Phobius"/>
    </source>
</evidence>
<keyword evidence="3" id="KW-1003">Cell membrane</keyword>